<keyword evidence="5" id="KW-1185">Reference proteome</keyword>
<gene>
    <name evidence="3" type="ORF">FB380_004256</name>
    <name evidence="2" type="ORF">GCM10011589_21540</name>
</gene>
<reference evidence="2" key="1">
    <citation type="journal article" date="2014" name="Int. J. Syst. Evol. Microbiol.">
        <title>Complete genome of a new Firmicutes species belonging to the dominant human colonic microbiota ('Ruminococcus bicirculans') reveals two chromosomes and a selective capacity to utilize plant glucans.</title>
        <authorList>
            <consortium name="NISC Comparative Sequencing Program"/>
            <person name="Wegmann U."/>
            <person name="Louis P."/>
            <person name="Goesmann A."/>
            <person name="Henrissat B."/>
            <person name="Duncan S.H."/>
            <person name="Flint H.J."/>
        </authorList>
    </citation>
    <scope>NUCLEOTIDE SEQUENCE</scope>
    <source>
        <strain evidence="2">CGMCC 4.5581</strain>
    </source>
</reference>
<dbReference type="EMBL" id="JAAMPA010000003">
    <property type="protein sequence ID" value="NIH69758.1"/>
    <property type="molecule type" value="Genomic_DNA"/>
</dbReference>
<dbReference type="CDD" id="cd06223">
    <property type="entry name" value="PRTases_typeI"/>
    <property type="match status" value="1"/>
</dbReference>
<dbReference type="GO" id="GO:0016740">
    <property type="term" value="F:transferase activity"/>
    <property type="evidence" value="ECO:0007669"/>
    <property type="project" value="UniProtKB-KW"/>
</dbReference>
<dbReference type="InterPro" id="IPR029057">
    <property type="entry name" value="PRTase-like"/>
</dbReference>
<dbReference type="Proteomes" id="UP000552836">
    <property type="component" value="Unassembled WGS sequence"/>
</dbReference>
<dbReference type="InterPro" id="IPR000836">
    <property type="entry name" value="PRTase_dom"/>
</dbReference>
<dbReference type="Gene3D" id="3.30.1310.20">
    <property type="entry name" value="PRTase-like"/>
    <property type="match status" value="1"/>
</dbReference>
<dbReference type="Pfam" id="PF00156">
    <property type="entry name" value="Pribosyltran"/>
    <property type="match status" value="1"/>
</dbReference>
<feature type="domain" description="Phosphoribosyltransferase" evidence="1">
    <location>
        <begin position="25"/>
        <end position="176"/>
    </location>
</feature>
<dbReference type="RefSeq" id="WP_166757342.1">
    <property type="nucleotide sequence ID" value="NZ_BAABJU010000028.1"/>
</dbReference>
<proteinExistence type="predicted"/>
<dbReference type="SUPFAM" id="SSF53271">
    <property type="entry name" value="PRTase-like"/>
    <property type="match status" value="1"/>
</dbReference>
<comment type="caution">
    <text evidence="3">The sequence shown here is derived from an EMBL/GenBank/DDBJ whole genome shotgun (WGS) entry which is preliminary data.</text>
</comment>
<evidence type="ECO:0000313" key="5">
    <source>
        <dbReference type="Proteomes" id="UP000648663"/>
    </source>
</evidence>
<organism evidence="3 4">
    <name type="scientific">Modestobacter marinus</name>
    <dbReference type="NCBI Taxonomy" id="477641"/>
    <lineage>
        <taxon>Bacteria</taxon>
        <taxon>Bacillati</taxon>
        <taxon>Actinomycetota</taxon>
        <taxon>Actinomycetes</taxon>
        <taxon>Geodermatophilales</taxon>
        <taxon>Geodermatophilaceae</taxon>
        <taxon>Modestobacter</taxon>
    </lineage>
</organism>
<evidence type="ECO:0000313" key="4">
    <source>
        <dbReference type="Proteomes" id="UP000552836"/>
    </source>
</evidence>
<dbReference type="Gene3D" id="3.40.50.2020">
    <property type="match status" value="1"/>
</dbReference>
<reference evidence="2" key="4">
    <citation type="submission" date="2024-05" db="EMBL/GenBank/DDBJ databases">
        <authorList>
            <person name="Sun Q."/>
            <person name="Zhou Y."/>
        </authorList>
    </citation>
    <scope>NUCLEOTIDE SEQUENCE</scope>
    <source>
        <strain evidence="2">CGMCC 4.5581</strain>
    </source>
</reference>
<sequence>MPFRDRAVSRDRAVFRDRTDAGEQLAHRLDRLRAAAPVVLGLPRGGVPVAAPVAAALAAPLDVLVVRKLGVPGQPELAMGAVGEGGVVVLAERVLRAAGVAEADLDRVREHQQAEVDRRVRLFREVRPRVPLAGRTVVLVDDGIATGSTARAACAVARAQGAARVVLAVPVCAPDSVPALTAAADELVALTSPPDFRSVGGAYADFRATEDDEVLDLLRRAAQPE</sequence>
<reference evidence="3 4" key="3">
    <citation type="submission" date="2020-02" db="EMBL/GenBank/DDBJ databases">
        <title>Sequencing the genomes of 1000 actinobacteria strains.</title>
        <authorList>
            <person name="Klenk H.-P."/>
        </authorList>
    </citation>
    <scope>NUCLEOTIDE SEQUENCE [LARGE SCALE GENOMIC DNA]</scope>
    <source>
        <strain evidence="3 4">DSM 45201</strain>
    </source>
</reference>
<evidence type="ECO:0000313" key="3">
    <source>
        <dbReference type="EMBL" id="NIH69758.1"/>
    </source>
</evidence>
<accession>A0A846LW77</accession>
<dbReference type="AlphaFoldDB" id="A0A846LW77"/>
<evidence type="ECO:0000313" key="2">
    <source>
        <dbReference type="EMBL" id="GGL65106.1"/>
    </source>
</evidence>
<name>A0A846LW77_9ACTN</name>
<evidence type="ECO:0000259" key="1">
    <source>
        <dbReference type="Pfam" id="PF00156"/>
    </source>
</evidence>
<reference evidence="5" key="2">
    <citation type="journal article" date="2019" name="Int. J. Syst. Evol. Microbiol.">
        <title>The Global Catalogue of Microorganisms (GCM) 10K type strain sequencing project: providing services to taxonomists for standard genome sequencing and annotation.</title>
        <authorList>
            <consortium name="The Broad Institute Genomics Platform"/>
            <consortium name="The Broad Institute Genome Sequencing Center for Infectious Disease"/>
            <person name="Wu L."/>
            <person name="Ma J."/>
        </authorList>
    </citation>
    <scope>NUCLEOTIDE SEQUENCE [LARGE SCALE GENOMIC DNA]</scope>
    <source>
        <strain evidence="5">CGMCC 4.5581</strain>
    </source>
</reference>
<protein>
    <submittedName>
        <fullName evidence="3">Putative phosphoribosyl transferase</fullName>
    </submittedName>
</protein>
<dbReference type="EMBL" id="BMMI01000004">
    <property type="protein sequence ID" value="GGL65106.1"/>
    <property type="molecule type" value="Genomic_DNA"/>
</dbReference>
<dbReference type="Proteomes" id="UP000648663">
    <property type="component" value="Unassembled WGS sequence"/>
</dbReference>
<keyword evidence="3" id="KW-0808">Transferase</keyword>